<dbReference type="InterPro" id="IPR001451">
    <property type="entry name" value="Hexapep"/>
</dbReference>
<organism evidence="1 2">
    <name type="scientific">Actinocatenispora sera</name>
    <dbReference type="NCBI Taxonomy" id="390989"/>
    <lineage>
        <taxon>Bacteria</taxon>
        <taxon>Bacillati</taxon>
        <taxon>Actinomycetota</taxon>
        <taxon>Actinomycetes</taxon>
        <taxon>Micromonosporales</taxon>
        <taxon>Micromonosporaceae</taxon>
        <taxon>Actinocatenispora</taxon>
    </lineage>
</organism>
<dbReference type="PANTHER" id="PTHR13061">
    <property type="entry name" value="DYNACTIN SUBUNIT P25"/>
    <property type="match status" value="1"/>
</dbReference>
<reference evidence="1" key="1">
    <citation type="submission" date="2020-08" db="EMBL/GenBank/DDBJ databases">
        <title>Whole genome shotgun sequence of Actinocatenispora sera NBRC 101916.</title>
        <authorList>
            <person name="Komaki H."/>
            <person name="Tamura T."/>
        </authorList>
    </citation>
    <scope>NUCLEOTIDE SEQUENCE</scope>
    <source>
        <strain evidence="1">NBRC 101916</strain>
    </source>
</reference>
<gene>
    <name evidence="1" type="ORF">Asera_40460</name>
</gene>
<dbReference type="Pfam" id="PF00132">
    <property type="entry name" value="Hexapep"/>
    <property type="match status" value="1"/>
</dbReference>
<dbReference type="CDD" id="cd04645">
    <property type="entry name" value="LbH_gamma_CA_like"/>
    <property type="match status" value="1"/>
</dbReference>
<evidence type="ECO:0000313" key="2">
    <source>
        <dbReference type="Proteomes" id="UP000680750"/>
    </source>
</evidence>
<dbReference type="InterPro" id="IPR011004">
    <property type="entry name" value="Trimer_LpxA-like_sf"/>
</dbReference>
<dbReference type="PANTHER" id="PTHR13061:SF29">
    <property type="entry name" value="GAMMA CARBONIC ANHYDRASE-LIKE 1, MITOCHONDRIAL-RELATED"/>
    <property type="match status" value="1"/>
</dbReference>
<dbReference type="OrthoDB" id="9803036at2"/>
<protein>
    <submittedName>
        <fullName evidence="1">Gamma carbonic anhydrase family protein</fullName>
    </submittedName>
</protein>
<dbReference type="KEGG" id="aser:Asera_40460"/>
<dbReference type="SUPFAM" id="SSF51161">
    <property type="entry name" value="Trimeric LpxA-like enzymes"/>
    <property type="match status" value="1"/>
</dbReference>
<dbReference type="InterPro" id="IPR047324">
    <property type="entry name" value="LbH_gamma_CA-like"/>
</dbReference>
<dbReference type="Gene3D" id="2.160.10.10">
    <property type="entry name" value="Hexapeptide repeat proteins"/>
    <property type="match status" value="1"/>
</dbReference>
<evidence type="ECO:0000313" key="1">
    <source>
        <dbReference type="EMBL" id="BCJ29938.1"/>
    </source>
</evidence>
<keyword evidence="2" id="KW-1185">Reference proteome</keyword>
<accession>A0A810L781</accession>
<proteinExistence type="predicted"/>
<dbReference type="Proteomes" id="UP000680750">
    <property type="component" value="Chromosome"/>
</dbReference>
<dbReference type="AlphaFoldDB" id="A0A810L781"/>
<dbReference type="EMBL" id="AP023354">
    <property type="protein sequence ID" value="BCJ29938.1"/>
    <property type="molecule type" value="Genomic_DNA"/>
</dbReference>
<sequence length="174" mass="17215">MSRILALPGAVPHLAPGVVVLPGATVVGDVSLADDVGVWYGAVLRGDVAPVSIGAASNVQDTAVLHADPGFPASIGARVTIGHGAVVHGATVGDDCLIGMRATVLNGARIEPGCLIAAGAVVPPGAQVPAGSLVAGVPGKVRRPVSDAEAATIAASWQLYVALAHRHRDEVTPA</sequence>
<dbReference type="RefSeq" id="WP_030444664.1">
    <property type="nucleotide sequence ID" value="NZ_AP023354.1"/>
</dbReference>
<name>A0A810L781_9ACTN</name>
<dbReference type="InterPro" id="IPR050484">
    <property type="entry name" value="Transf_Hexapept/Carb_Anhydrase"/>
</dbReference>